<name>B8M6T0_TALSN</name>
<evidence type="ECO:0000256" key="2">
    <source>
        <dbReference type="ARBA" id="ARBA00004604"/>
    </source>
</evidence>
<dbReference type="PANTHER" id="PTHR33911:SF1">
    <property type="entry name" value="RRNA-PROCESSING PROTEIN EFG1"/>
    <property type="match status" value="1"/>
</dbReference>
<dbReference type="GeneID" id="8097809"/>
<evidence type="ECO:0000256" key="1">
    <source>
        <dbReference type="ARBA" id="ARBA00002773"/>
    </source>
</evidence>
<dbReference type="OrthoDB" id="47732at2759"/>
<keyword evidence="6" id="KW-0698">rRNA processing</keyword>
<evidence type="ECO:0000256" key="5">
    <source>
        <dbReference type="ARBA" id="ARBA00019827"/>
    </source>
</evidence>
<proteinExistence type="inferred from homology"/>
<organism evidence="11 12">
    <name type="scientific">Talaromyces stipitatus (strain ATCC 10500 / CBS 375.48 / QM 6759 / NRRL 1006)</name>
    <name type="common">Penicillium stipitatum</name>
    <dbReference type="NCBI Taxonomy" id="441959"/>
    <lineage>
        <taxon>Eukaryota</taxon>
        <taxon>Fungi</taxon>
        <taxon>Dikarya</taxon>
        <taxon>Ascomycota</taxon>
        <taxon>Pezizomycotina</taxon>
        <taxon>Eurotiomycetes</taxon>
        <taxon>Eurotiomycetidae</taxon>
        <taxon>Eurotiales</taxon>
        <taxon>Trichocomaceae</taxon>
        <taxon>Talaromyces</taxon>
        <taxon>Talaromyces sect. Talaromyces</taxon>
    </lineage>
</organism>
<dbReference type="STRING" id="441959.B8M6T0"/>
<evidence type="ECO:0000313" key="11">
    <source>
        <dbReference type="EMBL" id="EED20150.1"/>
    </source>
</evidence>
<evidence type="ECO:0000256" key="10">
    <source>
        <dbReference type="SAM" id="MobiDB-lite"/>
    </source>
</evidence>
<evidence type="ECO:0000256" key="7">
    <source>
        <dbReference type="ARBA" id="ARBA00023054"/>
    </source>
</evidence>
<sequence length="328" mass="37963">MSSKEGPARFHPYDTSKKPKIHRSNTSNTENTTGSKRNHNASTTQKQPANKNSTGDKGLSINDLKKRIRDVKRLLTRVEHLSPEARIVQERALKGYERDLEQEQARRQRSEMIKKYHFVRFLDRKTATKQLRTAQREYGKTKQQQEETGTVDNTKLATLQKQIDIAQIDVNYTIYYPLTEKYISLYPQEKKRRVVKDHNENAANGDDNAIEIDEEMQTSEDDTGNGKEEGKPPMWDIIKKCMAEKTLDQLRDGKLNIGFDGKPIQKLDTATVTNVSTSIGANEVKKKKEEKTETRKEDDKKKNKRKRKEVEVEERKEDEDSDGGFFEE</sequence>
<comment type="similarity">
    <text evidence="3">Belongs to the EFG1 family.</text>
</comment>
<dbReference type="eggNOG" id="KOG4484">
    <property type="taxonomic scope" value="Eukaryota"/>
</dbReference>
<protein>
    <recommendedName>
        <fullName evidence="4">rRNA-processing protein EFG1</fullName>
    </recommendedName>
    <alternativeName>
        <fullName evidence="5">rRNA-processing protein efg1</fullName>
    </alternativeName>
</protein>
<dbReference type="RefSeq" id="XP_002480584.1">
    <property type="nucleotide sequence ID" value="XM_002480539.1"/>
</dbReference>
<gene>
    <name evidence="11" type="ORF">TSTA_033920</name>
</gene>
<evidence type="ECO:0000256" key="8">
    <source>
        <dbReference type="ARBA" id="ARBA00023242"/>
    </source>
</evidence>
<evidence type="ECO:0000256" key="6">
    <source>
        <dbReference type="ARBA" id="ARBA00022552"/>
    </source>
</evidence>
<dbReference type="EMBL" id="EQ962654">
    <property type="protein sequence ID" value="EED20150.1"/>
    <property type="molecule type" value="Genomic_DNA"/>
</dbReference>
<evidence type="ECO:0000256" key="4">
    <source>
        <dbReference type="ARBA" id="ARBA00018689"/>
    </source>
</evidence>
<dbReference type="PhylomeDB" id="B8M6T0"/>
<feature type="compositionally biased region" description="Polar residues" evidence="10">
    <location>
        <begin position="40"/>
        <end position="55"/>
    </location>
</feature>
<dbReference type="HOGENOM" id="CLU_066912_0_0_1"/>
<dbReference type="Pfam" id="PF10153">
    <property type="entry name" value="Efg1"/>
    <property type="match status" value="1"/>
</dbReference>
<dbReference type="InterPro" id="IPR019310">
    <property type="entry name" value="Efg1"/>
</dbReference>
<comment type="subcellular location">
    <subcellularLocation>
        <location evidence="2">Nucleus</location>
        <location evidence="2">Nucleolus</location>
    </subcellularLocation>
</comment>
<dbReference type="AlphaFoldDB" id="B8M6T0"/>
<feature type="region of interest" description="Disordered" evidence="10">
    <location>
        <begin position="275"/>
        <end position="328"/>
    </location>
</feature>
<dbReference type="Proteomes" id="UP000001745">
    <property type="component" value="Unassembled WGS sequence"/>
</dbReference>
<dbReference type="GO" id="GO:0005730">
    <property type="term" value="C:nucleolus"/>
    <property type="evidence" value="ECO:0007669"/>
    <property type="project" value="UniProtKB-SubCell"/>
</dbReference>
<dbReference type="VEuPathDB" id="FungiDB:TSTA_033920"/>
<evidence type="ECO:0000256" key="9">
    <source>
        <dbReference type="SAM" id="Coils"/>
    </source>
</evidence>
<feature type="compositionally biased region" description="Low complexity" evidence="10">
    <location>
        <begin position="24"/>
        <end position="35"/>
    </location>
</feature>
<dbReference type="GO" id="GO:0000462">
    <property type="term" value="P:maturation of SSU-rRNA from tricistronic rRNA transcript (SSU-rRNA, 5.8S rRNA, LSU-rRNA)"/>
    <property type="evidence" value="ECO:0007669"/>
    <property type="project" value="TreeGrafter"/>
</dbReference>
<keyword evidence="7 9" id="KW-0175">Coiled coil</keyword>
<feature type="compositionally biased region" description="Basic and acidic residues" evidence="10">
    <location>
        <begin position="1"/>
        <end position="17"/>
    </location>
</feature>
<accession>B8M6T0</accession>
<feature type="coiled-coil region" evidence="9">
    <location>
        <begin position="61"/>
        <end position="144"/>
    </location>
</feature>
<keyword evidence="12" id="KW-1185">Reference proteome</keyword>
<feature type="region of interest" description="Disordered" evidence="10">
    <location>
        <begin position="1"/>
        <end position="61"/>
    </location>
</feature>
<dbReference type="OMA" id="KCMEEGT"/>
<dbReference type="PANTHER" id="PTHR33911">
    <property type="entry name" value="RRNA-PROCESSING PROTEIN EFG1"/>
    <property type="match status" value="1"/>
</dbReference>
<dbReference type="GO" id="GO:0030688">
    <property type="term" value="C:preribosome, small subunit precursor"/>
    <property type="evidence" value="ECO:0007669"/>
    <property type="project" value="TreeGrafter"/>
</dbReference>
<evidence type="ECO:0000256" key="3">
    <source>
        <dbReference type="ARBA" id="ARBA00006916"/>
    </source>
</evidence>
<feature type="compositionally biased region" description="Acidic residues" evidence="10">
    <location>
        <begin position="316"/>
        <end position="328"/>
    </location>
</feature>
<dbReference type="InParanoid" id="B8M6T0"/>
<keyword evidence="8" id="KW-0539">Nucleus</keyword>
<comment type="function">
    <text evidence="1">Involved in rRNA processing.</text>
</comment>
<reference evidence="12" key="1">
    <citation type="journal article" date="2015" name="Genome Announc.">
        <title>Genome sequence of the AIDS-associated pathogen Penicillium marneffei (ATCC18224) and its near taxonomic relative Talaromyces stipitatus (ATCC10500).</title>
        <authorList>
            <person name="Nierman W.C."/>
            <person name="Fedorova-Abrams N.D."/>
            <person name="Andrianopoulos A."/>
        </authorList>
    </citation>
    <scope>NUCLEOTIDE SEQUENCE [LARGE SCALE GENOMIC DNA]</scope>
    <source>
        <strain evidence="12">ATCC 10500 / CBS 375.48 / QM 6759 / NRRL 1006</strain>
    </source>
</reference>
<dbReference type="InterPro" id="IPR050786">
    <property type="entry name" value="EFG1_rRNA-proc"/>
</dbReference>
<evidence type="ECO:0000313" key="12">
    <source>
        <dbReference type="Proteomes" id="UP000001745"/>
    </source>
</evidence>
<feature type="compositionally biased region" description="Basic and acidic residues" evidence="10">
    <location>
        <begin position="283"/>
        <end position="301"/>
    </location>
</feature>